<feature type="compositionally biased region" description="Low complexity" evidence="1">
    <location>
        <begin position="526"/>
        <end position="539"/>
    </location>
</feature>
<feature type="compositionally biased region" description="Pro residues" evidence="1">
    <location>
        <begin position="485"/>
        <end position="525"/>
    </location>
</feature>
<evidence type="ECO:0000259" key="2">
    <source>
        <dbReference type="Pfam" id="PF09937"/>
    </source>
</evidence>
<accession>A0A0K1ESE3</accession>
<feature type="compositionally biased region" description="Low complexity" evidence="1">
    <location>
        <begin position="371"/>
        <end position="385"/>
    </location>
</feature>
<evidence type="ECO:0000313" key="3">
    <source>
        <dbReference type="EMBL" id="AKT43714.1"/>
    </source>
</evidence>
<feature type="region of interest" description="Disordered" evidence="1">
    <location>
        <begin position="358"/>
        <end position="385"/>
    </location>
</feature>
<dbReference type="RefSeq" id="WP_169796787.1">
    <property type="nucleotide sequence ID" value="NZ_CP012159.1"/>
</dbReference>
<feature type="compositionally biased region" description="Polar residues" evidence="1">
    <location>
        <begin position="440"/>
        <end position="458"/>
    </location>
</feature>
<dbReference type="PANTHER" id="PTHR14136">
    <property type="entry name" value="BTB_POZ DOMAIN-CONTAINING PROTEIN KCTD9"/>
    <property type="match status" value="1"/>
</dbReference>
<dbReference type="InterPro" id="IPR001646">
    <property type="entry name" value="5peptide_repeat"/>
</dbReference>
<protein>
    <recommendedName>
        <fullName evidence="2">DUF2169 domain-containing protein</fullName>
    </recommendedName>
</protein>
<proteinExistence type="predicted"/>
<dbReference type="Gene3D" id="2.160.20.80">
    <property type="entry name" value="E3 ubiquitin-protein ligase SopA"/>
    <property type="match status" value="2"/>
</dbReference>
<dbReference type="PANTHER" id="PTHR14136:SF17">
    <property type="entry name" value="BTB_POZ DOMAIN-CONTAINING PROTEIN KCTD9"/>
    <property type="match status" value="1"/>
</dbReference>
<feature type="domain" description="DUF2169" evidence="2">
    <location>
        <begin position="28"/>
        <end position="297"/>
    </location>
</feature>
<dbReference type="Pfam" id="PF09937">
    <property type="entry name" value="DUF2169"/>
    <property type="match status" value="2"/>
</dbReference>
<feature type="region of interest" description="Disordered" evidence="1">
    <location>
        <begin position="399"/>
        <end position="582"/>
    </location>
</feature>
<dbReference type="PATRIC" id="fig|52.7.peg.8746"/>
<dbReference type="EMBL" id="CP012159">
    <property type="protein sequence ID" value="AKT43714.1"/>
    <property type="molecule type" value="Genomic_DNA"/>
</dbReference>
<feature type="compositionally biased region" description="Low complexity" evidence="1">
    <location>
        <begin position="938"/>
        <end position="954"/>
    </location>
</feature>
<feature type="domain" description="DUF2169" evidence="2">
    <location>
        <begin position="607"/>
        <end position="888"/>
    </location>
</feature>
<keyword evidence="4" id="KW-1185">Reference proteome</keyword>
<dbReference type="STRING" id="52.CMC5_079490"/>
<name>A0A0K1ESE3_CHOCO</name>
<sequence length="1313" mass="139443">MIREAPWPLAISTLGPVACGALLWRARGQLYATVIVKATLGIANEADMTLESPESLLREEVHHQDIPTRSVRATTDLVPYLRQADVVLTGHAHATEGPVSTLDVRLALFREQSVFDKVLRVVGDRRGEEPSAPFEHMPLTYERAYGGIGWKDNPFGTGIGGAKKVHPNVLDPQDPERTAGFGPIARGWPARKQMLDAGARKALELPIPVVSEGVDYAYFQSAPLDQRCAYLVGDEWILLEGLHPTLPRVRSRLPNLKAMARVHGLTDPSPPFGRPIELLADTLRIDTDTQRVELVWRALLPVRNEEHAAGMHIVVAIERPGETTAWPESPPAEKVQITFTEDTTDALEVDDNATTLVRSPGEKKATPWTQAAKRPPAAPSKASLPVDEGTMALSADELSEAGQRAELPFDREVERPRAVRDETVAISPESERGEGRSSLPFKTTSSPLVPRPSATTTPLPGAPWAQQPAKDAPVASPITEETTFPLPPGPRQSVPAPPLPSRPLSVPPAPPRPTGGSIPPPPSRPAAPSAPATAAVSASRFFHAPHTEPTAQGAPPAPPTGISPPGDGRGAPNLPERPSDAIPMITGAPLLAFTLSWQVKPPHDARVVIVKATFDLVPDGKARLRSDPDLPTGDMHAEGDPVRSVLYPSDFAIFKPRADVTLSGHAYAPGRGAPAARARFQFGQPGAGFDRRIAVFGERRWERAVVALAPTEPRPFVRIPLLHENAYGGPGFDANPVGSGRAAGPDGAVYLPLLEDPERLIRDPNDAPTPVGFGAVPARWRRRADLLGTYDARWHKERWPWFPEDFDWAYFQAAPPAQQLDTLRGDEPFALEGMHPDHPRLEGRLPGLRARAFAQRTREAGGELIEVRLRLDTAHFDVDALKLNLVWRGVLEVRDDDASEIAEIFVMSESTSEPPARPEEVMSQYLAARAARGMPSEDPGALPANDGAAAPADPAGDRVRERLAGASVPAVGAAAAAAALAPPADTPASGAASPAGAPVTPMTPAEAAAVRAEIEARLVAGESLDGLDLAGADLSSMDLAGRSLVGTNLQGARLIACRLSGANLTEAQLSHAALDDAQLDGANLTRADLTEASLTGARLDGAELSSADLSRAKAFRASFRKARGEHPNLSGADLSEARFEGAEILGPDLTAASLDGAIFDGAVLPAIRLYDARGARVSFREARLEGARADGVSLVGASFDGLQARGGVWDRAALDGASFLGATLCESSFARASAERAIFSNADLTDGRLGRAALAGASFIKANLMRANLESTDLTGADLRGANLHAAETWKAKLSGARLELALVTQTKLKEGS</sequence>
<organism evidence="3 4">
    <name type="scientific">Chondromyces crocatus</name>
    <dbReference type="NCBI Taxonomy" id="52"/>
    <lineage>
        <taxon>Bacteria</taxon>
        <taxon>Pseudomonadati</taxon>
        <taxon>Myxococcota</taxon>
        <taxon>Polyangia</taxon>
        <taxon>Polyangiales</taxon>
        <taxon>Polyangiaceae</taxon>
        <taxon>Chondromyces</taxon>
    </lineage>
</organism>
<dbReference type="KEGG" id="ccro:CMC5_079490"/>
<dbReference type="Pfam" id="PF00805">
    <property type="entry name" value="Pentapeptide"/>
    <property type="match status" value="5"/>
</dbReference>
<evidence type="ECO:0000313" key="4">
    <source>
        <dbReference type="Proteomes" id="UP000067626"/>
    </source>
</evidence>
<feature type="compositionally biased region" description="Basic and acidic residues" evidence="1">
    <location>
        <begin position="407"/>
        <end position="435"/>
    </location>
</feature>
<feature type="region of interest" description="Disordered" evidence="1">
    <location>
        <begin position="930"/>
        <end position="956"/>
    </location>
</feature>
<dbReference type="InterPro" id="IPR018683">
    <property type="entry name" value="DUF2169"/>
</dbReference>
<gene>
    <name evidence="3" type="ORF">CMC5_079490</name>
</gene>
<dbReference type="Proteomes" id="UP000067626">
    <property type="component" value="Chromosome"/>
</dbReference>
<evidence type="ECO:0000256" key="1">
    <source>
        <dbReference type="SAM" id="MobiDB-lite"/>
    </source>
</evidence>
<reference evidence="3 4" key="1">
    <citation type="submission" date="2015-07" db="EMBL/GenBank/DDBJ databases">
        <title>Genome analysis of myxobacterium Chondromyces crocatus Cm c5 reveals a high potential for natural compound synthesis and the genetic basis for the loss of fruiting body formation.</title>
        <authorList>
            <person name="Zaburannyi N."/>
            <person name="Bunk B."/>
            <person name="Maier J."/>
            <person name="Overmann J."/>
            <person name="Mueller R."/>
        </authorList>
    </citation>
    <scope>NUCLEOTIDE SEQUENCE [LARGE SCALE GENOMIC DNA]</scope>
    <source>
        <strain evidence="3 4">Cm c5</strain>
    </source>
</reference>
<dbReference type="InterPro" id="IPR051082">
    <property type="entry name" value="Pentapeptide-BTB/POZ_domain"/>
</dbReference>
<dbReference type="SUPFAM" id="SSF141571">
    <property type="entry name" value="Pentapeptide repeat-like"/>
    <property type="match status" value="2"/>
</dbReference>